<evidence type="ECO:0000313" key="2">
    <source>
        <dbReference type="Proteomes" id="UP000886653"/>
    </source>
</evidence>
<name>A0A9P6THX6_9BASI</name>
<accession>A0A9P6THX6</accession>
<reference evidence="1" key="1">
    <citation type="submission" date="2013-11" db="EMBL/GenBank/DDBJ databases">
        <title>Genome sequence of the fusiform rust pathogen reveals effectors for host alternation and coevolution with pine.</title>
        <authorList>
            <consortium name="DOE Joint Genome Institute"/>
            <person name="Smith K."/>
            <person name="Pendleton A."/>
            <person name="Kubisiak T."/>
            <person name="Anderson C."/>
            <person name="Salamov A."/>
            <person name="Aerts A."/>
            <person name="Riley R."/>
            <person name="Clum A."/>
            <person name="Lindquist E."/>
            <person name="Ence D."/>
            <person name="Campbell M."/>
            <person name="Kronenberg Z."/>
            <person name="Feau N."/>
            <person name="Dhillon B."/>
            <person name="Hamelin R."/>
            <person name="Burleigh J."/>
            <person name="Smith J."/>
            <person name="Yandell M."/>
            <person name="Nelson C."/>
            <person name="Grigoriev I."/>
            <person name="Davis J."/>
        </authorList>
    </citation>
    <scope>NUCLEOTIDE SEQUENCE</scope>
    <source>
        <strain evidence="1">G11</strain>
    </source>
</reference>
<gene>
    <name evidence="1" type="ORF">CROQUDRAFT_23290</name>
</gene>
<dbReference type="AlphaFoldDB" id="A0A9P6THX6"/>
<keyword evidence="2" id="KW-1185">Reference proteome</keyword>
<feature type="non-terminal residue" evidence="1">
    <location>
        <position position="1"/>
    </location>
</feature>
<protein>
    <submittedName>
        <fullName evidence="1">Uncharacterized protein</fullName>
    </submittedName>
</protein>
<sequence>GLEPLCPPGASSNYHDWEFAICAVVMGAEYLSVPLGKREEMVSQAVWTCQNNLLCSLLMHYCHIKNYVFLCPHKGNAAKMWQALKVGHQDQSMGAKMLLLQRIITSRPVDRQVKPHL</sequence>
<comment type="caution">
    <text evidence="1">The sequence shown here is derived from an EMBL/GenBank/DDBJ whole genome shotgun (WGS) entry which is preliminary data.</text>
</comment>
<dbReference type="Proteomes" id="UP000886653">
    <property type="component" value="Unassembled WGS sequence"/>
</dbReference>
<evidence type="ECO:0000313" key="1">
    <source>
        <dbReference type="EMBL" id="KAG0152170.1"/>
    </source>
</evidence>
<dbReference type="EMBL" id="MU167209">
    <property type="protein sequence ID" value="KAG0152170.1"/>
    <property type="molecule type" value="Genomic_DNA"/>
</dbReference>
<organism evidence="1 2">
    <name type="scientific">Cronartium quercuum f. sp. fusiforme G11</name>
    <dbReference type="NCBI Taxonomy" id="708437"/>
    <lineage>
        <taxon>Eukaryota</taxon>
        <taxon>Fungi</taxon>
        <taxon>Dikarya</taxon>
        <taxon>Basidiomycota</taxon>
        <taxon>Pucciniomycotina</taxon>
        <taxon>Pucciniomycetes</taxon>
        <taxon>Pucciniales</taxon>
        <taxon>Coleosporiaceae</taxon>
        <taxon>Cronartium</taxon>
    </lineage>
</organism>
<feature type="non-terminal residue" evidence="1">
    <location>
        <position position="117"/>
    </location>
</feature>
<proteinExistence type="predicted"/>